<protein>
    <recommendedName>
        <fullName evidence="3">Protein kinase domain-containing protein</fullName>
    </recommendedName>
</protein>
<feature type="domain" description="Protein kinase" evidence="3">
    <location>
        <begin position="1"/>
        <end position="197"/>
    </location>
</feature>
<dbReference type="SUPFAM" id="SSF56112">
    <property type="entry name" value="Protein kinase-like (PK-like)"/>
    <property type="match status" value="1"/>
</dbReference>
<evidence type="ECO:0000256" key="1">
    <source>
        <dbReference type="SAM" id="MobiDB-lite"/>
    </source>
</evidence>
<accession>A0A4R4FDV4</accession>
<keyword evidence="2" id="KW-1133">Transmembrane helix</keyword>
<keyword evidence="2" id="KW-0472">Membrane</keyword>
<dbReference type="InterPro" id="IPR011990">
    <property type="entry name" value="TPR-like_helical_dom_sf"/>
</dbReference>
<dbReference type="Gene3D" id="1.10.510.10">
    <property type="entry name" value="Transferase(Phosphotransferase) domain 1"/>
    <property type="match status" value="1"/>
</dbReference>
<evidence type="ECO:0000256" key="2">
    <source>
        <dbReference type="SAM" id="Phobius"/>
    </source>
</evidence>
<evidence type="ECO:0000313" key="5">
    <source>
        <dbReference type="Proteomes" id="UP000295710"/>
    </source>
</evidence>
<dbReference type="PROSITE" id="PS50011">
    <property type="entry name" value="PROTEIN_KINASE_DOM"/>
    <property type="match status" value="1"/>
</dbReference>
<dbReference type="RefSeq" id="WP_132277719.1">
    <property type="nucleotide sequence ID" value="NZ_JAOBST010000002.1"/>
</dbReference>
<dbReference type="GO" id="GO:0005524">
    <property type="term" value="F:ATP binding"/>
    <property type="evidence" value="ECO:0007669"/>
    <property type="project" value="InterPro"/>
</dbReference>
<dbReference type="InterPro" id="IPR011009">
    <property type="entry name" value="Kinase-like_dom_sf"/>
</dbReference>
<reference evidence="4 5" key="1">
    <citation type="journal article" date="2016" name="Nat. Microbiol.">
        <title>The Mouse Intestinal Bacterial Collection (miBC) provides host-specific insight into cultured diversity and functional potential of the gut microbiota.</title>
        <authorList>
            <person name="Lagkouvardos I."/>
            <person name="Pukall R."/>
            <person name="Abt B."/>
            <person name="Foesel B.U."/>
            <person name="Meier-Kolthoff J.P."/>
            <person name="Kumar N."/>
            <person name="Bresciani A."/>
            <person name="Martinez I."/>
            <person name="Just S."/>
            <person name="Ziegler C."/>
            <person name="Brugiroux S."/>
            <person name="Garzetti D."/>
            <person name="Wenning M."/>
            <person name="Bui T.P."/>
            <person name="Wang J."/>
            <person name="Hugenholtz F."/>
            <person name="Plugge C.M."/>
            <person name="Peterson D.A."/>
            <person name="Hornef M.W."/>
            <person name="Baines J.F."/>
            <person name="Smidt H."/>
            <person name="Walter J."/>
            <person name="Kristiansen K."/>
            <person name="Nielsen H.B."/>
            <person name="Haller D."/>
            <person name="Overmann J."/>
            <person name="Stecher B."/>
            <person name="Clavel T."/>
        </authorList>
    </citation>
    <scope>NUCLEOTIDE SEQUENCE [LARGE SCALE GENOMIC DNA]</scope>
    <source>
        <strain evidence="4 5">DSM 28560</strain>
    </source>
</reference>
<comment type="caution">
    <text evidence="4">The sequence shown here is derived from an EMBL/GenBank/DDBJ whole genome shotgun (WGS) entry which is preliminary data.</text>
</comment>
<evidence type="ECO:0000259" key="3">
    <source>
        <dbReference type="PROSITE" id="PS50011"/>
    </source>
</evidence>
<proteinExistence type="predicted"/>
<dbReference type="InterPro" id="IPR000719">
    <property type="entry name" value="Prot_kinase_dom"/>
</dbReference>
<evidence type="ECO:0000313" key="4">
    <source>
        <dbReference type="EMBL" id="TDA21715.1"/>
    </source>
</evidence>
<keyword evidence="2" id="KW-0812">Transmembrane</keyword>
<sequence>MSSVGFDVLRLIEHNRSCYVSSEFVQGSSLIQWLKYHPNIPKEQLFSWMYEIMRQLQLFHRLRGRPCYQYVNPYSIIISGGEKLYLLDAGAQSSEMLIRKMQRKAVRDNFLPPEENIYRKATIGLDIYGLGRTWQYMLSVTDPAPELTKRETRKLRKIISRCLSRQSKHTYRNIEDIQRHFPICRTKPLHFKKQVLITAAIVIIAAAGIAIRGVPFRSSGSSREQNEDTVRQSPSDKSEIKRKDDGTSDLLKFDMGMVCLLELDEYAKAAGYLEEVGRYGADCYAMIARCMEKDAVNAAVPALAAALKRAEDDIPEGRERECVHGLIKGYSLLGTKEADSDIVRLGDVYLSLSGGEGGREETDKEIMELMAVSFEEMQKEPEAVSMYERMLEHEEEAGNREELFVKMTLLREAGGEMEKAWECCRKGMEELPDSSRLRLLYIRLQCKDTSVDRNVCAETIKASITHMPELAETEEFKKLQREYGIQVEGEEVWVGR</sequence>
<gene>
    <name evidence="4" type="ORF">E1963_10275</name>
</gene>
<dbReference type="GO" id="GO:0004672">
    <property type="term" value="F:protein kinase activity"/>
    <property type="evidence" value="ECO:0007669"/>
    <property type="project" value="InterPro"/>
</dbReference>
<dbReference type="Proteomes" id="UP000295710">
    <property type="component" value="Unassembled WGS sequence"/>
</dbReference>
<feature type="compositionally biased region" description="Basic and acidic residues" evidence="1">
    <location>
        <begin position="224"/>
        <end position="243"/>
    </location>
</feature>
<organism evidence="4 5">
    <name type="scientific">Extibacter muris</name>
    <dbReference type="NCBI Taxonomy" id="1796622"/>
    <lineage>
        <taxon>Bacteria</taxon>
        <taxon>Bacillati</taxon>
        <taxon>Bacillota</taxon>
        <taxon>Clostridia</taxon>
        <taxon>Lachnospirales</taxon>
        <taxon>Lachnospiraceae</taxon>
        <taxon>Extibacter</taxon>
    </lineage>
</organism>
<dbReference type="AlphaFoldDB" id="A0A4R4FDV4"/>
<dbReference type="EMBL" id="SMMX01000007">
    <property type="protein sequence ID" value="TDA21715.1"/>
    <property type="molecule type" value="Genomic_DNA"/>
</dbReference>
<keyword evidence="5" id="KW-1185">Reference proteome</keyword>
<feature type="region of interest" description="Disordered" evidence="1">
    <location>
        <begin position="217"/>
        <end position="243"/>
    </location>
</feature>
<feature type="transmembrane region" description="Helical" evidence="2">
    <location>
        <begin position="195"/>
        <end position="214"/>
    </location>
</feature>
<name>A0A4R4FDV4_9FIRM</name>
<dbReference type="SUPFAM" id="SSF48452">
    <property type="entry name" value="TPR-like"/>
    <property type="match status" value="1"/>
</dbReference>